<feature type="region of interest" description="Disordered" evidence="1">
    <location>
        <begin position="63"/>
        <end position="82"/>
    </location>
</feature>
<feature type="compositionally biased region" description="Polar residues" evidence="1">
    <location>
        <begin position="70"/>
        <end position="82"/>
    </location>
</feature>
<dbReference type="EMBL" id="JAHKSW010000001">
    <property type="protein sequence ID" value="KAG7335540.1"/>
    <property type="molecule type" value="Genomic_DNA"/>
</dbReference>
<evidence type="ECO:0000256" key="1">
    <source>
        <dbReference type="SAM" id="MobiDB-lite"/>
    </source>
</evidence>
<name>A0A9D3SUK6_9TELE</name>
<accession>A0A9D3SUK6</accession>
<reference evidence="2 3" key="1">
    <citation type="submission" date="2021-06" db="EMBL/GenBank/DDBJ databases">
        <title>Chromosome-level genome assembly of the red-tail catfish (Hemibagrus wyckioides).</title>
        <authorList>
            <person name="Shao F."/>
        </authorList>
    </citation>
    <scope>NUCLEOTIDE SEQUENCE [LARGE SCALE GENOMIC DNA]</scope>
    <source>
        <strain evidence="2">EC202008001</strain>
        <tissue evidence="2">Blood</tissue>
    </source>
</reference>
<dbReference type="AlphaFoldDB" id="A0A9D3SUK6"/>
<proteinExistence type="predicted"/>
<sequence length="82" mass="8976">MTSEPCSVGGPFSLVIGSFLCQSTRETPPSFGEQSRKSPAAERESEKERVRERLSDTLSLTRARRRLAGNSGTSDKILSLMT</sequence>
<organism evidence="2 3">
    <name type="scientific">Hemibagrus wyckioides</name>
    <dbReference type="NCBI Taxonomy" id="337641"/>
    <lineage>
        <taxon>Eukaryota</taxon>
        <taxon>Metazoa</taxon>
        <taxon>Chordata</taxon>
        <taxon>Craniata</taxon>
        <taxon>Vertebrata</taxon>
        <taxon>Euteleostomi</taxon>
        <taxon>Actinopterygii</taxon>
        <taxon>Neopterygii</taxon>
        <taxon>Teleostei</taxon>
        <taxon>Ostariophysi</taxon>
        <taxon>Siluriformes</taxon>
        <taxon>Bagridae</taxon>
        <taxon>Hemibagrus</taxon>
    </lineage>
</organism>
<gene>
    <name evidence="2" type="ORF">KOW79_000233</name>
</gene>
<feature type="compositionally biased region" description="Basic and acidic residues" evidence="1">
    <location>
        <begin position="34"/>
        <end position="55"/>
    </location>
</feature>
<protein>
    <submittedName>
        <fullName evidence="2">Uncharacterized protein</fullName>
    </submittedName>
</protein>
<evidence type="ECO:0000313" key="3">
    <source>
        <dbReference type="Proteomes" id="UP000824219"/>
    </source>
</evidence>
<keyword evidence="3" id="KW-1185">Reference proteome</keyword>
<dbReference type="Proteomes" id="UP000824219">
    <property type="component" value="Linkage Group LG01"/>
</dbReference>
<feature type="region of interest" description="Disordered" evidence="1">
    <location>
        <begin position="25"/>
        <end position="57"/>
    </location>
</feature>
<comment type="caution">
    <text evidence="2">The sequence shown here is derived from an EMBL/GenBank/DDBJ whole genome shotgun (WGS) entry which is preliminary data.</text>
</comment>
<evidence type="ECO:0000313" key="2">
    <source>
        <dbReference type="EMBL" id="KAG7335540.1"/>
    </source>
</evidence>